<gene>
    <name evidence="1" type="ORF">ADM99_02370</name>
</gene>
<dbReference type="AlphaFoldDB" id="A0A0P6WTW5"/>
<protein>
    <submittedName>
        <fullName evidence="1">Uncharacterized protein</fullName>
    </submittedName>
</protein>
<accession>A0A0P6WTW5</accession>
<evidence type="ECO:0000313" key="1">
    <source>
        <dbReference type="EMBL" id="KPL73691.1"/>
    </source>
</evidence>
<keyword evidence="2" id="KW-1185">Reference proteome</keyword>
<dbReference type="RefSeq" id="WP_062423161.1">
    <property type="nucleotide sequence ID" value="NZ_BBYA01000013.1"/>
</dbReference>
<proteinExistence type="predicted"/>
<comment type="caution">
    <text evidence="1">The sequence shown here is derived from an EMBL/GenBank/DDBJ whole genome shotgun (WGS) entry which is preliminary data.</text>
</comment>
<evidence type="ECO:0000313" key="2">
    <source>
        <dbReference type="Proteomes" id="UP000050430"/>
    </source>
</evidence>
<dbReference type="EMBL" id="LGCK01000005">
    <property type="protein sequence ID" value="KPL73691.1"/>
    <property type="molecule type" value="Genomic_DNA"/>
</dbReference>
<reference evidence="1 2" key="1">
    <citation type="submission" date="2015-07" db="EMBL/GenBank/DDBJ databases">
        <title>Genome sequence of Leptolinea tardivitalis DSM 16556.</title>
        <authorList>
            <person name="Hemp J."/>
            <person name="Ward L.M."/>
            <person name="Pace L.A."/>
            <person name="Fischer W.W."/>
        </authorList>
    </citation>
    <scope>NUCLEOTIDE SEQUENCE [LARGE SCALE GENOMIC DNA]</scope>
    <source>
        <strain evidence="1 2">YMTK-2</strain>
    </source>
</reference>
<dbReference type="Proteomes" id="UP000050430">
    <property type="component" value="Unassembled WGS sequence"/>
</dbReference>
<organism evidence="1 2">
    <name type="scientific">Leptolinea tardivitalis</name>
    <dbReference type="NCBI Taxonomy" id="229920"/>
    <lineage>
        <taxon>Bacteria</taxon>
        <taxon>Bacillati</taxon>
        <taxon>Chloroflexota</taxon>
        <taxon>Anaerolineae</taxon>
        <taxon>Anaerolineales</taxon>
        <taxon>Anaerolineaceae</taxon>
        <taxon>Leptolinea</taxon>
    </lineage>
</organism>
<name>A0A0P6WTW5_9CHLR</name>
<sequence>MQSESSVVVDSVSSGVGVTVCVRVCVGVAVSVGVSVIVEDGAKVAVNSDLSLFEEAEMVATEMTRLTFLKSGSVQADDTTTPIDRRINAFLLLLNMIASRNPLVVMPTGSRISAVDWMFFPEFLPSLSPAYLEPV</sequence>